<sequence length="365" mass="38079">MAWDAIATGVRLAGAIHAVLLGAYAVLALRPRARAVVPAVYAACLLGALLVPVLGSGPAGALAAALWLALPAATYLLVLQVVTQAPPQRRHLAVLVVPVVALPGVVLRGNGVTAFAFANLAVPVQPALHLYAVITGAGVLALVLITARRQLRALAARRAERPRYALAVAILGVQAVALGVGLLALSELVPQGRANLAAALVQVTMLYLVGSALFRLPVSTVEEAPEADEPAGNGAGATPEPQAEPLSSCEEELLREARTRMAEEALYRAPGLSRRDLAENLGVPEHQVTRILNVGLGQSFTQFVNGYRIAEAQTLLTGSDLQITEIAFRVGFNSLATFNRAFKEGTGMTPRAYRQTAAQAASVTV</sequence>
<dbReference type="InterPro" id="IPR018062">
    <property type="entry name" value="HTH_AraC-typ_CS"/>
</dbReference>
<feature type="transmembrane region" description="Helical" evidence="5">
    <location>
        <begin position="196"/>
        <end position="214"/>
    </location>
</feature>
<dbReference type="InterPro" id="IPR009057">
    <property type="entry name" value="Homeodomain-like_sf"/>
</dbReference>
<feature type="transmembrane region" description="Helical" evidence="5">
    <location>
        <begin position="165"/>
        <end position="184"/>
    </location>
</feature>
<dbReference type="EMBL" id="FNCE01000002">
    <property type="protein sequence ID" value="SDF75501.1"/>
    <property type="molecule type" value="Genomic_DNA"/>
</dbReference>
<dbReference type="RefSeq" id="WP_090018868.1">
    <property type="nucleotide sequence ID" value="NZ_FNCE01000002.1"/>
</dbReference>
<dbReference type="InterPro" id="IPR018060">
    <property type="entry name" value="HTH_AraC"/>
</dbReference>
<accession>A0A1G7NNH9</accession>
<name>A0A1G7NNH9_9PROT</name>
<dbReference type="STRING" id="1082479.SAMN05216241_102236"/>
<dbReference type="PANTHER" id="PTHR43280:SF29">
    <property type="entry name" value="ARAC-FAMILY TRANSCRIPTIONAL REGULATOR"/>
    <property type="match status" value="1"/>
</dbReference>
<feature type="transmembrane region" description="Helical" evidence="5">
    <location>
        <begin position="12"/>
        <end position="29"/>
    </location>
</feature>
<keyword evidence="5" id="KW-1133">Transmembrane helix</keyword>
<dbReference type="GO" id="GO:0043565">
    <property type="term" value="F:sequence-specific DNA binding"/>
    <property type="evidence" value="ECO:0007669"/>
    <property type="project" value="InterPro"/>
</dbReference>
<dbReference type="Proteomes" id="UP000199415">
    <property type="component" value="Unassembled WGS sequence"/>
</dbReference>
<dbReference type="SMART" id="SM00342">
    <property type="entry name" value="HTH_ARAC"/>
    <property type="match status" value="1"/>
</dbReference>
<evidence type="ECO:0000313" key="7">
    <source>
        <dbReference type="EMBL" id="SDF75501.1"/>
    </source>
</evidence>
<feature type="region of interest" description="Disordered" evidence="4">
    <location>
        <begin position="224"/>
        <end position="248"/>
    </location>
</feature>
<keyword evidence="2 7" id="KW-0238">DNA-binding</keyword>
<keyword evidence="5" id="KW-0812">Transmembrane</keyword>
<feature type="transmembrane region" description="Helical" evidence="5">
    <location>
        <begin position="61"/>
        <end position="82"/>
    </location>
</feature>
<keyword evidence="3" id="KW-0804">Transcription</keyword>
<dbReference type="Pfam" id="PF12833">
    <property type="entry name" value="HTH_18"/>
    <property type="match status" value="1"/>
</dbReference>
<feature type="transmembrane region" description="Helical" evidence="5">
    <location>
        <begin position="36"/>
        <end position="55"/>
    </location>
</feature>
<reference evidence="7 8" key="1">
    <citation type="submission" date="2016-10" db="EMBL/GenBank/DDBJ databases">
        <authorList>
            <person name="de Groot N.N."/>
        </authorList>
    </citation>
    <scope>NUCLEOTIDE SEQUENCE [LARGE SCALE GENOMIC DNA]</scope>
    <source>
        <strain evidence="7 8">DSM 25584</strain>
    </source>
</reference>
<evidence type="ECO:0000313" key="8">
    <source>
        <dbReference type="Proteomes" id="UP000199415"/>
    </source>
</evidence>
<dbReference type="InterPro" id="IPR020449">
    <property type="entry name" value="Tscrpt_reg_AraC-type_HTH"/>
</dbReference>
<evidence type="ECO:0000256" key="1">
    <source>
        <dbReference type="ARBA" id="ARBA00023015"/>
    </source>
</evidence>
<feature type="transmembrane region" description="Helical" evidence="5">
    <location>
        <begin position="94"/>
        <end position="122"/>
    </location>
</feature>
<proteinExistence type="predicted"/>
<evidence type="ECO:0000256" key="4">
    <source>
        <dbReference type="SAM" id="MobiDB-lite"/>
    </source>
</evidence>
<dbReference type="SUPFAM" id="SSF46689">
    <property type="entry name" value="Homeodomain-like"/>
    <property type="match status" value="1"/>
</dbReference>
<evidence type="ECO:0000256" key="5">
    <source>
        <dbReference type="SAM" id="Phobius"/>
    </source>
</evidence>
<dbReference type="PROSITE" id="PS01124">
    <property type="entry name" value="HTH_ARAC_FAMILY_2"/>
    <property type="match status" value="1"/>
</dbReference>
<keyword evidence="1" id="KW-0805">Transcription regulation</keyword>
<dbReference type="OrthoDB" id="345413at2"/>
<dbReference type="PANTHER" id="PTHR43280">
    <property type="entry name" value="ARAC-FAMILY TRANSCRIPTIONAL REGULATOR"/>
    <property type="match status" value="1"/>
</dbReference>
<evidence type="ECO:0000256" key="3">
    <source>
        <dbReference type="ARBA" id="ARBA00023163"/>
    </source>
</evidence>
<dbReference type="PRINTS" id="PR00032">
    <property type="entry name" value="HTHARAC"/>
</dbReference>
<feature type="domain" description="HTH araC/xylS-type" evidence="6">
    <location>
        <begin position="256"/>
        <end position="356"/>
    </location>
</feature>
<dbReference type="GO" id="GO:0003700">
    <property type="term" value="F:DNA-binding transcription factor activity"/>
    <property type="evidence" value="ECO:0007669"/>
    <property type="project" value="InterPro"/>
</dbReference>
<gene>
    <name evidence="7" type="ORF">SAMN05216241_102236</name>
</gene>
<organism evidence="7 8">
    <name type="scientific">Limimonas halophila</name>
    <dbReference type="NCBI Taxonomy" id="1082479"/>
    <lineage>
        <taxon>Bacteria</taxon>
        <taxon>Pseudomonadati</taxon>
        <taxon>Pseudomonadota</taxon>
        <taxon>Alphaproteobacteria</taxon>
        <taxon>Rhodospirillales</taxon>
        <taxon>Rhodovibrionaceae</taxon>
        <taxon>Limimonas</taxon>
    </lineage>
</organism>
<dbReference type="Gene3D" id="1.10.10.60">
    <property type="entry name" value="Homeodomain-like"/>
    <property type="match status" value="1"/>
</dbReference>
<keyword evidence="8" id="KW-1185">Reference proteome</keyword>
<evidence type="ECO:0000256" key="2">
    <source>
        <dbReference type="ARBA" id="ARBA00023125"/>
    </source>
</evidence>
<feature type="transmembrane region" description="Helical" evidence="5">
    <location>
        <begin position="128"/>
        <end position="145"/>
    </location>
</feature>
<dbReference type="AlphaFoldDB" id="A0A1G7NNH9"/>
<keyword evidence="5" id="KW-0472">Membrane</keyword>
<protein>
    <submittedName>
        <fullName evidence="7">AraC-type DNA-binding protein</fullName>
    </submittedName>
</protein>
<dbReference type="PROSITE" id="PS00041">
    <property type="entry name" value="HTH_ARAC_FAMILY_1"/>
    <property type="match status" value="1"/>
</dbReference>
<evidence type="ECO:0000259" key="6">
    <source>
        <dbReference type="PROSITE" id="PS01124"/>
    </source>
</evidence>